<keyword evidence="2" id="KW-1185">Reference proteome</keyword>
<name>A0ABV3QWV7_9HYPH</name>
<comment type="caution">
    <text evidence="1">The sequence shown here is derived from an EMBL/GenBank/DDBJ whole genome shotgun (WGS) entry which is preliminary data.</text>
</comment>
<reference evidence="1 2" key="1">
    <citation type="submission" date="2024-06" db="EMBL/GenBank/DDBJ databases">
        <authorList>
            <person name="Tuo L."/>
        </authorList>
    </citation>
    <scope>NUCLEOTIDE SEQUENCE [LARGE SCALE GENOMIC DNA]</scope>
    <source>
        <strain evidence="1 2">ZMM04-5</strain>
    </source>
</reference>
<sequence>MSRQMAQLLGLLVTKTQSGVLSWEQGPSADAYVTQIGNNSILIRTQREDYLVSIFNENGSVVESFTDVSLSQDGIESAFEGMRDLHEMARRNALGADRVINDILNELSKS</sequence>
<organism evidence="1 2">
    <name type="scientific">Mesorhizobium marinum</name>
    <dbReference type="NCBI Taxonomy" id="3228790"/>
    <lineage>
        <taxon>Bacteria</taxon>
        <taxon>Pseudomonadati</taxon>
        <taxon>Pseudomonadota</taxon>
        <taxon>Alphaproteobacteria</taxon>
        <taxon>Hyphomicrobiales</taxon>
        <taxon>Phyllobacteriaceae</taxon>
        <taxon>Mesorhizobium</taxon>
    </lineage>
</organism>
<proteinExistence type="predicted"/>
<dbReference type="Proteomes" id="UP001556196">
    <property type="component" value="Unassembled WGS sequence"/>
</dbReference>
<evidence type="ECO:0000313" key="2">
    <source>
        <dbReference type="Proteomes" id="UP001556196"/>
    </source>
</evidence>
<accession>A0ABV3QWV7</accession>
<gene>
    <name evidence="1" type="ORF">ABUE31_05430</name>
</gene>
<dbReference type="EMBL" id="JBFOCI010000001">
    <property type="protein sequence ID" value="MEW9805423.1"/>
    <property type="molecule type" value="Genomic_DNA"/>
</dbReference>
<protein>
    <submittedName>
        <fullName evidence="1">Uncharacterized protein</fullName>
    </submittedName>
</protein>
<evidence type="ECO:0000313" key="1">
    <source>
        <dbReference type="EMBL" id="MEW9805423.1"/>
    </source>
</evidence>
<dbReference type="RefSeq" id="WP_367722470.1">
    <property type="nucleotide sequence ID" value="NZ_JBFOCH010000114.1"/>
</dbReference>